<dbReference type="SUPFAM" id="SSF161098">
    <property type="entry name" value="MetI-like"/>
    <property type="match status" value="1"/>
</dbReference>
<comment type="caution">
    <text evidence="9">The sequence shown here is derived from an EMBL/GenBank/DDBJ whole genome shotgun (WGS) entry which is preliminary data.</text>
</comment>
<dbReference type="PANTHER" id="PTHR43386:SF1">
    <property type="entry name" value="D,D-DIPEPTIDE TRANSPORT SYSTEM PERMEASE PROTEIN DDPC-RELATED"/>
    <property type="match status" value="1"/>
</dbReference>
<sequence>MFFGRPSAAAASICLLVLIALAVFGPVIWNKDPAAVDVASALQAPSGAHPMGTDASGRDILTRFNHGARLSLTIAPLVVVVGAFFGGLVGLVAGVFRGWSDAVLMRIMDAVLAFPPLILAMAVTVGMGVGVTSAAVGIMLTSIPWYARLLRSDALSIRSRPYIEAARALGAGRARIVRRHVLPHVVPTLLVQGASVFGYSILTLAALGFVGLGAQSPTAEWGTMITEGLQYAITGQWWIVAFPGLGVFLAVTAANVLADRVQAVLDPRAGGRA</sequence>
<proteinExistence type="inferred from homology"/>
<keyword evidence="10" id="KW-1185">Reference proteome</keyword>
<keyword evidence="5 7" id="KW-1133">Transmembrane helix</keyword>
<feature type="transmembrane region" description="Helical" evidence="7">
    <location>
        <begin position="129"/>
        <end position="150"/>
    </location>
</feature>
<keyword evidence="4 7" id="KW-0812">Transmembrane</keyword>
<dbReference type="AlphaFoldDB" id="A0A660LF65"/>
<dbReference type="GO" id="GO:0055085">
    <property type="term" value="P:transmembrane transport"/>
    <property type="evidence" value="ECO:0007669"/>
    <property type="project" value="InterPro"/>
</dbReference>
<dbReference type="EMBL" id="RBIL01000001">
    <property type="protein sequence ID" value="RKQ92835.1"/>
    <property type="molecule type" value="Genomic_DNA"/>
</dbReference>
<dbReference type="OrthoDB" id="9812701at2"/>
<dbReference type="Gene3D" id="1.10.3720.10">
    <property type="entry name" value="MetI-like"/>
    <property type="match status" value="1"/>
</dbReference>
<feature type="transmembrane region" description="Helical" evidence="7">
    <location>
        <begin position="196"/>
        <end position="215"/>
    </location>
</feature>
<dbReference type="InterPro" id="IPR035906">
    <property type="entry name" value="MetI-like_sf"/>
</dbReference>
<evidence type="ECO:0000313" key="10">
    <source>
        <dbReference type="Proteomes" id="UP000278962"/>
    </source>
</evidence>
<keyword evidence="3" id="KW-1003">Cell membrane</keyword>
<feature type="transmembrane region" description="Helical" evidence="7">
    <location>
        <begin position="235"/>
        <end position="258"/>
    </location>
</feature>
<feature type="transmembrane region" description="Helical" evidence="7">
    <location>
        <begin position="103"/>
        <end position="123"/>
    </location>
</feature>
<name>A0A660LF65_9ACTN</name>
<feature type="transmembrane region" description="Helical" evidence="7">
    <location>
        <begin position="74"/>
        <end position="96"/>
    </location>
</feature>
<evidence type="ECO:0000256" key="6">
    <source>
        <dbReference type="ARBA" id="ARBA00023136"/>
    </source>
</evidence>
<evidence type="ECO:0000256" key="7">
    <source>
        <dbReference type="RuleBase" id="RU363032"/>
    </source>
</evidence>
<dbReference type="Proteomes" id="UP000278962">
    <property type="component" value="Unassembled WGS sequence"/>
</dbReference>
<protein>
    <submittedName>
        <fullName evidence="9">Peptide/nickel transport system permease protein</fullName>
    </submittedName>
</protein>
<evidence type="ECO:0000256" key="4">
    <source>
        <dbReference type="ARBA" id="ARBA00022692"/>
    </source>
</evidence>
<accession>A0A660LF65</accession>
<dbReference type="PROSITE" id="PS50928">
    <property type="entry name" value="ABC_TM1"/>
    <property type="match status" value="1"/>
</dbReference>
<comment type="subcellular location">
    <subcellularLocation>
        <location evidence="1 7">Cell membrane</location>
        <topology evidence="1 7">Multi-pass membrane protein</topology>
    </subcellularLocation>
</comment>
<gene>
    <name evidence="9" type="ORF">C8N24_2690</name>
</gene>
<evidence type="ECO:0000256" key="5">
    <source>
        <dbReference type="ARBA" id="ARBA00022989"/>
    </source>
</evidence>
<reference evidence="9 10" key="1">
    <citation type="submission" date="2018-10" db="EMBL/GenBank/DDBJ databases">
        <title>Genomic Encyclopedia of Archaeal and Bacterial Type Strains, Phase II (KMG-II): from individual species to whole genera.</title>
        <authorList>
            <person name="Goeker M."/>
        </authorList>
    </citation>
    <scope>NUCLEOTIDE SEQUENCE [LARGE SCALE GENOMIC DNA]</scope>
    <source>
        <strain evidence="9 10">DSM 14954</strain>
    </source>
</reference>
<dbReference type="InterPro" id="IPR050366">
    <property type="entry name" value="BP-dependent_transpt_permease"/>
</dbReference>
<organism evidence="9 10">
    <name type="scientific">Solirubrobacter pauli</name>
    <dbReference type="NCBI Taxonomy" id="166793"/>
    <lineage>
        <taxon>Bacteria</taxon>
        <taxon>Bacillati</taxon>
        <taxon>Actinomycetota</taxon>
        <taxon>Thermoleophilia</taxon>
        <taxon>Solirubrobacterales</taxon>
        <taxon>Solirubrobacteraceae</taxon>
        <taxon>Solirubrobacter</taxon>
    </lineage>
</organism>
<evidence type="ECO:0000256" key="2">
    <source>
        <dbReference type="ARBA" id="ARBA00022448"/>
    </source>
</evidence>
<feature type="domain" description="ABC transmembrane type-1" evidence="8">
    <location>
        <begin position="68"/>
        <end position="258"/>
    </location>
</feature>
<keyword evidence="2 7" id="KW-0813">Transport</keyword>
<keyword evidence="6 7" id="KW-0472">Membrane</keyword>
<dbReference type="CDD" id="cd06261">
    <property type="entry name" value="TM_PBP2"/>
    <property type="match status" value="1"/>
</dbReference>
<evidence type="ECO:0000259" key="8">
    <source>
        <dbReference type="PROSITE" id="PS50928"/>
    </source>
</evidence>
<evidence type="ECO:0000256" key="3">
    <source>
        <dbReference type="ARBA" id="ARBA00022475"/>
    </source>
</evidence>
<dbReference type="InterPro" id="IPR000515">
    <property type="entry name" value="MetI-like"/>
</dbReference>
<dbReference type="Pfam" id="PF00528">
    <property type="entry name" value="BPD_transp_1"/>
    <property type="match status" value="1"/>
</dbReference>
<evidence type="ECO:0000313" key="9">
    <source>
        <dbReference type="EMBL" id="RKQ92835.1"/>
    </source>
</evidence>
<evidence type="ECO:0000256" key="1">
    <source>
        <dbReference type="ARBA" id="ARBA00004651"/>
    </source>
</evidence>
<dbReference type="PANTHER" id="PTHR43386">
    <property type="entry name" value="OLIGOPEPTIDE TRANSPORT SYSTEM PERMEASE PROTEIN APPC"/>
    <property type="match status" value="1"/>
</dbReference>
<comment type="similarity">
    <text evidence="7">Belongs to the binding-protein-dependent transport system permease family.</text>
</comment>
<dbReference type="GO" id="GO:0005886">
    <property type="term" value="C:plasma membrane"/>
    <property type="evidence" value="ECO:0007669"/>
    <property type="project" value="UniProtKB-SubCell"/>
</dbReference>